<feature type="region of interest" description="Disordered" evidence="1">
    <location>
        <begin position="80"/>
        <end position="114"/>
    </location>
</feature>
<reference evidence="3" key="1">
    <citation type="journal article" date="2018" name="Nat. Microbiol.">
        <title>Leveraging single-cell genomics to expand the fungal tree of life.</title>
        <authorList>
            <person name="Ahrendt S.R."/>
            <person name="Quandt C.A."/>
            <person name="Ciobanu D."/>
            <person name="Clum A."/>
            <person name="Salamov A."/>
            <person name="Andreopoulos B."/>
            <person name="Cheng J.F."/>
            <person name="Woyke T."/>
            <person name="Pelin A."/>
            <person name="Henrissat B."/>
            <person name="Reynolds N.K."/>
            <person name="Benny G.L."/>
            <person name="Smith M.E."/>
            <person name="James T.Y."/>
            <person name="Grigoriev I.V."/>
        </authorList>
    </citation>
    <scope>NUCLEOTIDE SEQUENCE [LARGE SCALE GENOMIC DNA]</scope>
    <source>
        <strain evidence="3">RSA 468</strain>
    </source>
</reference>
<evidence type="ECO:0000256" key="1">
    <source>
        <dbReference type="SAM" id="MobiDB-lite"/>
    </source>
</evidence>
<accession>A0A4P9ZNU2</accession>
<keyword evidence="3" id="KW-1185">Reference proteome</keyword>
<feature type="region of interest" description="Disordered" evidence="1">
    <location>
        <begin position="362"/>
        <end position="411"/>
    </location>
</feature>
<dbReference type="Proteomes" id="UP000268162">
    <property type="component" value="Unassembled WGS sequence"/>
</dbReference>
<dbReference type="EMBL" id="ML003054">
    <property type="protein sequence ID" value="RKP34828.1"/>
    <property type="molecule type" value="Genomic_DNA"/>
</dbReference>
<sequence>MLKRSDTLVFRTEASSAYSGFRTVVDDVTNEPLFVKVGPSPKNSRTIFLDLRIPPLYASGYPSPPEPVRPPRPLIDAGLARPIPPRLSSRTGPIPKDSSGLAPELEDDWWVGPDHTADEDTSRLISFEHSEACYNTIGPEARAQTMGSRRRAPPPPSPSPHSLPRRAATAPPGTFPPPAQPLESHGPYRMGRKYLDHCDYLGGHNPPYSSEPTGQKGPGDKQALFSPPTPFTHSGRGTESFKRIHGKPGTFLAPNKLLTLKNLDCPSGPTSGPAHIAPPMAFVYQHRVCPVLWEVASRQWRRQRQLSFICPQGSVVSWVQLTKDKWSHPKGHTRYRFTWPRSPPALTARQLLNPDLRPILPLTPSGLTPHPATGRANAISGSEQVGGSSSDRFPTPLRSLSSTSSSTSASSGGFLPLATPSVGCTLSPTDGFAEDYYWQFNRSDRSLGCYDAIHNTPIAHYYVKKFLWSFRGRIEVVAGTIHSPEFLQYLIVSCLTILDLKNI</sequence>
<organism evidence="2 3">
    <name type="scientific">Dimargaris cristalligena</name>
    <dbReference type="NCBI Taxonomy" id="215637"/>
    <lineage>
        <taxon>Eukaryota</taxon>
        <taxon>Fungi</taxon>
        <taxon>Fungi incertae sedis</taxon>
        <taxon>Zoopagomycota</taxon>
        <taxon>Kickxellomycotina</taxon>
        <taxon>Dimargaritomycetes</taxon>
        <taxon>Dimargaritales</taxon>
        <taxon>Dimargaritaceae</taxon>
        <taxon>Dimargaris</taxon>
    </lineage>
</organism>
<protein>
    <submittedName>
        <fullName evidence="2">Uncharacterized protein</fullName>
    </submittedName>
</protein>
<feature type="region of interest" description="Disordered" evidence="1">
    <location>
        <begin position="201"/>
        <end position="239"/>
    </location>
</feature>
<feature type="compositionally biased region" description="Polar residues" evidence="1">
    <location>
        <begin position="379"/>
        <end position="392"/>
    </location>
</feature>
<evidence type="ECO:0000313" key="3">
    <source>
        <dbReference type="Proteomes" id="UP000268162"/>
    </source>
</evidence>
<name>A0A4P9ZNU2_9FUNG</name>
<gene>
    <name evidence="2" type="ORF">BJ085DRAFT_34979</name>
</gene>
<feature type="compositionally biased region" description="Low complexity" evidence="1">
    <location>
        <begin position="162"/>
        <end position="172"/>
    </location>
</feature>
<evidence type="ECO:0000313" key="2">
    <source>
        <dbReference type="EMBL" id="RKP34828.1"/>
    </source>
</evidence>
<feature type="compositionally biased region" description="Low complexity" evidence="1">
    <location>
        <begin position="399"/>
        <end position="411"/>
    </location>
</feature>
<feature type="region of interest" description="Disordered" evidence="1">
    <location>
        <begin position="142"/>
        <end position="188"/>
    </location>
</feature>
<dbReference type="AlphaFoldDB" id="A0A4P9ZNU2"/>
<proteinExistence type="predicted"/>